<dbReference type="RefSeq" id="WP_330367538.1">
    <property type="nucleotide sequence ID" value="NZ_JAAIND010000074.1"/>
</dbReference>
<evidence type="ECO:0000259" key="1">
    <source>
        <dbReference type="Pfam" id="PF14526"/>
    </source>
</evidence>
<reference evidence="2 3" key="1">
    <citation type="submission" date="2019-06" db="EMBL/GenBank/DDBJ databases">
        <title>Draft genome sequence of [Clostridium] clostridioforme NBRC 113352.</title>
        <authorList>
            <person name="Miura T."/>
            <person name="Furukawa M."/>
            <person name="Shimamura M."/>
            <person name="Ohyama Y."/>
            <person name="Yamazoe A."/>
            <person name="Kawasaki H."/>
        </authorList>
    </citation>
    <scope>NUCLEOTIDE SEQUENCE [LARGE SCALE GENOMIC DNA]</scope>
    <source>
        <strain evidence="2 3">NBRC 113352</strain>
    </source>
</reference>
<dbReference type="Gene3D" id="3.20.80.10">
    <property type="entry name" value="Regulatory factor, effector binding domain"/>
    <property type="match status" value="1"/>
</dbReference>
<name>A0A829WF21_9FIRM</name>
<protein>
    <recommendedName>
        <fullName evidence="1">Integron-associated effector binding protein domain-containing protein</fullName>
    </recommendedName>
</protein>
<feature type="domain" description="Integron-associated effector binding protein" evidence="1">
    <location>
        <begin position="2"/>
        <end position="70"/>
    </location>
</feature>
<organism evidence="2 3">
    <name type="scientific">Enterocloster clostridioformis</name>
    <dbReference type="NCBI Taxonomy" id="1531"/>
    <lineage>
        <taxon>Bacteria</taxon>
        <taxon>Bacillati</taxon>
        <taxon>Bacillota</taxon>
        <taxon>Clostridia</taxon>
        <taxon>Lachnospirales</taxon>
        <taxon>Lachnospiraceae</taxon>
        <taxon>Enterocloster</taxon>
    </lineage>
</organism>
<dbReference type="Pfam" id="PF14526">
    <property type="entry name" value="Cass2"/>
    <property type="match status" value="1"/>
</dbReference>
<dbReference type="SUPFAM" id="SSF55136">
    <property type="entry name" value="Probable bacterial effector-binding domain"/>
    <property type="match status" value="1"/>
</dbReference>
<proteinExistence type="predicted"/>
<dbReference type="AlphaFoldDB" id="A0A829WF21"/>
<sequence length="71" mass="8358">MYKTIPGGKYAVFTHTGSLKSLPLTYQYIWGTWSLTTQEKLDGREDFELYDERFLGFYHPDSQTDIYIPVQ</sequence>
<dbReference type="Proteomes" id="UP000315200">
    <property type="component" value="Unassembled WGS sequence"/>
</dbReference>
<comment type="caution">
    <text evidence="2">The sequence shown here is derived from an EMBL/GenBank/DDBJ whole genome shotgun (WGS) entry which is preliminary data.</text>
</comment>
<dbReference type="EMBL" id="BJLB01000001">
    <property type="protein sequence ID" value="GEA38251.1"/>
    <property type="molecule type" value="Genomic_DNA"/>
</dbReference>
<dbReference type="InterPro" id="IPR011256">
    <property type="entry name" value="Reg_factor_effector_dom_sf"/>
</dbReference>
<accession>A0A829WF21</accession>
<gene>
    <name evidence="2" type="ORF">Ccl03g_39640</name>
</gene>
<evidence type="ECO:0000313" key="2">
    <source>
        <dbReference type="EMBL" id="GEA38251.1"/>
    </source>
</evidence>
<dbReference type="InterPro" id="IPR029441">
    <property type="entry name" value="Cass2"/>
</dbReference>
<evidence type="ECO:0000313" key="3">
    <source>
        <dbReference type="Proteomes" id="UP000315200"/>
    </source>
</evidence>